<comment type="caution">
    <text evidence="6">The sequence shown here is derived from an EMBL/GenBank/DDBJ whole genome shotgun (WGS) entry which is preliminary data.</text>
</comment>
<dbReference type="GO" id="GO:0006508">
    <property type="term" value="P:proteolysis"/>
    <property type="evidence" value="ECO:0007669"/>
    <property type="project" value="UniProtKB-KW"/>
</dbReference>
<dbReference type="PANTHER" id="PTHR12411">
    <property type="entry name" value="CYSTEINE PROTEASE FAMILY C1-RELATED"/>
    <property type="match status" value="1"/>
</dbReference>
<dbReference type="Pfam" id="PF00112">
    <property type="entry name" value="Peptidase_C1"/>
    <property type="match status" value="1"/>
</dbReference>
<dbReference type="SMART" id="SM00645">
    <property type="entry name" value="Pept_C1"/>
    <property type="match status" value="1"/>
</dbReference>
<sequence length="260" mass="29258">MHVIHITFDLRDIAGRVSKVKQQGHSNSCFSFVACETIQGLYNKLAKEPVDETMNDADKALYNEMMKHSEIELSPQDLYNNLIKDEIQDKKGYSIIETFAWIRDNGCVLEKTCPYDGKIKKCENREVVLRIEGHKPLRPWEIEAALRAGHPVAAQVHWTEDLNDLEADVVYSGPGHASAFETENDKHGVVIVGFGEVRRGGRVIKRFWIIKNSHGDGWSKGGFGFIDRGMAHGRYLIEDACIPLGISFKDLEGVPYGSLN</sequence>
<dbReference type="Gene3D" id="3.90.70.10">
    <property type="entry name" value="Cysteine proteinases"/>
    <property type="match status" value="1"/>
</dbReference>
<evidence type="ECO:0000256" key="4">
    <source>
        <dbReference type="ARBA" id="ARBA00022807"/>
    </source>
</evidence>
<dbReference type="InterPro" id="IPR000668">
    <property type="entry name" value="Peptidase_C1A_C"/>
</dbReference>
<dbReference type="AlphaFoldDB" id="A0AAN9HSS4"/>
<keyword evidence="3" id="KW-0378">Hydrolase</keyword>
<dbReference type="GO" id="GO:0008234">
    <property type="term" value="F:cysteine-type peptidase activity"/>
    <property type="evidence" value="ECO:0007669"/>
    <property type="project" value="UniProtKB-KW"/>
</dbReference>
<reference evidence="6 7" key="1">
    <citation type="submission" date="2024-01" db="EMBL/GenBank/DDBJ databases">
        <title>The genomes of 5 underutilized Papilionoideae crops provide insights into root nodulation and disease resistanc.</title>
        <authorList>
            <person name="Yuan L."/>
        </authorList>
    </citation>
    <scope>NUCLEOTIDE SEQUENCE [LARGE SCALE GENOMIC DNA]</scope>
    <source>
        <strain evidence="6">ZHUSHIDOU_FW_LH</strain>
        <tissue evidence="6">Leaf</tissue>
    </source>
</reference>
<keyword evidence="7" id="KW-1185">Reference proteome</keyword>
<proteinExistence type="inferred from homology"/>
<keyword evidence="4" id="KW-0788">Thiol protease</keyword>
<dbReference type="EMBL" id="JAYWIO010000008">
    <property type="protein sequence ID" value="KAK7244038.1"/>
    <property type="molecule type" value="Genomic_DNA"/>
</dbReference>
<dbReference type="InterPro" id="IPR013128">
    <property type="entry name" value="Peptidase_C1A"/>
</dbReference>
<gene>
    <name evidence="6" type="ORF">RIF29_38856</name>
</gene>
<dbReference type="InterPro" id="IPR038765">
    <property type="entry name" value="Papain-like_cys_pep_sf"/>
</dbReference>
<evidence type="ECO:0000313" key="6">
    <source>
        <dbReference type="EMBL" id="KAK7244038.1"/>
    </source>
</evidence>
<comment type="similarity">
    <text evidence="1">Belongs to the peptidase C1 family.</text>
</comment>
<keyword evidence="2" id="KW-0645">Protease</keyword>
<dbReference type="Proteomes" id="UP001372338">
    <property type="component" value="Unassembled WGS sequence"/>
</dbReference>
<evidence type="ECO:0000256" key="2">
    <source>
        <dbReference type="ARBA" id="ARBA00022670"/>
    </source>
</evidence>
<dbReference type="SUPFAM" id="SSF54001">
    <property type="entry name" value="Cysteine proteinases"/>
    <property type="match status" value="1"/>
</dbReference>
<protein>
    <recommendedName>
        <fullName evidence="5">Peptidase C1A papain C-terminal domain-containing protein</fullName>
    </recommendedName>
</protein>
<evidence type="ECO:0000256" key="1">
    <source>
        <dbReference type="ARBA" id="ARBA00008455"/>
    </source>
</evidence>
<feature type="domain" description="Peptidase C1A papain C-terminal" evidence="5">
    <location>
        <begin position="4"/>
        <end position="244"/>
    </location>
</feature>
<name>A0AAN9HSS4_CROPI</name>
<evidence type="ECO:0000256" key="3">
    <source>
        <dbReference type="ARBA" id="ARBA00022801"/>
    </source>
</evidence>
<accession>A0AAN9HSS4</accession>
<evidence type="ECO:0000313" key="7">
    <source>
        <dbReference type="Proteomes" id="UP001372338"/>
    </source>
</evidence>
<organism evidence="6 7">
    <name type="scientific">Crotalaria pallida</name>
    <name type="common">Smooth rattlebox</name>
    <name type="synonym">Crotalaria striata</name>
    <dbReference type="NCBI Taxonomy" id="3830"/>
    <lineage>
        <taxon>Eukaryota</taxon>
        <taxon>Viridiplantae</taxon>
        <taxon>Streptophyta</taxon>
        <taxon>Embryophyta</taxon>
        <taxon>Tracheophyta</taxon>
        <taxon>Spermatophyta</taxon>
        <taxon>Magnoliopsida</taxon>
        <taxon>eudicotyledons</taxon>
        <taxon>Gunneridae</taxon>
        <taxon>Pentapetalae</taxon>
        <taxon>rosids</taxon>
        <taxon>fabids</taxon>
        <taxon>Fabales</taxon>
        <taxon>Fabaceae</taxon>
        <taxon>Papilionoideae</taxon>
        <taxon>50 kb inversion clade</taxon>
        <taxon>genistoids sensu lato</taxon>
        <taxon>core genistoids</taxon>
        <taxon>Crotalarieae</taxon>
        <taxon>Crotalaria</taxon>
    </lineage>
</organism>
<evidence type="ECO:0000259" key="5">
    <source>
        <dbReference type="SMART" id="SM00645"/>
    </source>
</evidence>